<protein>
    <submittedName>
        <fullName evidence="2">Uncharacterized protein</fullName>
    </submittedName>
</protein>
<accession>A0ABU9KD29</accession>
<dbReference type="RefSeq" id="WP_341985156.1">
    <property type="nucleotide sequence ID" value="NZ_JBBYAF010000032.1"/>
</dbReference>
<gene>
    <name evidence="2" type="ORF">AAEO50_15305</name>
</gene>
<evidence type="ECO:0000313" key="3">
    <source>
        <dbReference type="Proteomes" id="UP001389717"/>
    </source>
</evidence>
<reference evidence="2 3" key="1">
    <citation type="submission" date="2024-04" db="EMBL/GenBank/DDBJ databases">
        <title>Bacillus oryzaecorticis sp. nov., a moderately halophilic bacterium isolated from rice husks.</title>
        <authorList>
            <person name="Zhu H.-S."/>
        </authorList>
    </citation>
    <scope>NUCLEOTIDE SEQUENCE [LARGE SCALE GENOMIC DNA]</scope>
    <source>
        <strain evidence="2 3">ZC255</strain>
    </source>
</reference>
<evidence type="ECO:0000313" key="2">
    <source>
        <dbReference type="EMBL" id="MEL3973656.1"/>
    </source>
</evidence>
<comment type="caution">
    <text evidence="2">The sequence shown here is derived from an EMBL/GenBank/DDBJ whole genome shotgun (WGS) entry which is preliminary data.</text>
</comment>
<keyword evidence="1" id="KW-0472">Membrane</keyword>
<keyword evidence="1" id="KW-1133">Transmembrane helix</keyword>
<keyword evidence="1" id="KW-0812">Transmembrane</keyword>
<proteinExistence type="predicted"/>
<keyword evidence="3" id="KW-1185">Reference proteome</keyword>
<dbReference type="EMBL" id="JBBYAF010000032">
    <property type="protein sequence ID" value="MEL3973656.1"/>
    <property type="molecule type" value="Genomic_DNA"/>
</dbReference>
<name>A0ABU9KD29_9BACI</name>
<sequence>MSKLNKKSKNAIKEKKKWNERIEVSRHIAEINGELYYYVLFLNLFGIPQGAVAIRNDGYMPERSIAKKVVFKVSSYNNIMRFAGQAKDGMKDIVKRPIKTMNTVEKQVKEYFGEVIPLEHPLYKELTLLISLCHTMQDNQPKFEQMFKEIFAILESQEVKKVLNAETFDRLHEIFIEWHVLLYKEQRMQLLNFNDIPLIQQHVDRSEKGKKLNKTLENMHTEKRRKSFVNFLEGVIHKEVGDISNLSYSPEDLEAFRQLKIKEGYQRFETNLAPDIRN</sequence>
<dbReference type="Proteomes" id="UP001389717">
    <property type="component" value="Unassembled WGS sequence"/>
</dbReference>
<feature type="transmembrane region" description="Helical" evidence="1">
    <location>
        <begin position="35"/>
        <end position="54"/>
    </location>
</feature>
<evidence type="ECO:0000256" key="1">
    <source>
        <dbReference type="SAM" id="Phobius"/>
    </source>
</evidence>
<organism evidence="2 3">
    <name type="scientific">Rossellomorea oryzaecorticis</name>
    <dbReference type="NCBI Taxonomy" id="1396505"/>
    <lineage>
        <taxon>Bacteria</taxon>
        <taxon>Bacillati</taxon>
        <taxon>Bacillota</taxon>
        <taxon>Bacilli</taxon>
        <taxon>Bacillales</taxon>
        <taxon>Bacillaceae</taxon>
        <taxon>Rossellomorea</taxon>
    </lineage>
</organism>